<sequence length="270" mass="29238">MTDEQLAVAREVEEWQREKFGYAKSNVVLKKAFIEDLKAADVADESVDVVISNCVINLAPDKRPVLSEIARILKPGGELYFSDVFADRRIPKHLRDDKVLFGECLSGALYVKDFGQLMSEVGLGAWGVVNHSLITVNNEKILERVGDITFYSLTVRAIKVDPSKLEDALENFGQTATYDGAIPGYEESFSLDMKNAFAKGKPTPIDGLTASLLLSSRYGSHFSITEKGSHKGIFCGENAIAGGADGWALFLAKEAKSTPAAKCAGGSCCC</sequence>
<dbReference type="InterPro" id="IPR026669">
    <property type="entry name" value="Arsenite_MeTrfase-like"/>
</dbReference>
<dbReference type="Gene3D" id="3.40.5.100">
    <property type="match status" value="1"/>
</dbReference>
<comment type="caution">
    <text evidence="10">The sequence shown here is derived from an EMBL/GenBank/DDBJ whole genome shotgun (WGS) entry which is preliminary data.</text>
</comment>
<dbReference type="Pfam" id="PF13847">
    <property type="entry name" value="Methyltransf_31"/>
    <property type="match status" value="1"/>
</dbReference>
<dbReference type="EC" id="2.1.1.137" evidence="4"/>
<comment type="similarity">
    <text evidence="3">Belongs to the methyltransferase superfamily. Arsenite methyltransferase family.</text>
</comment>
<name>A0A388KBP5_CHABU</name>
<evidence type="ECO:0000259" key="9">
    <source>
        <dbReference type="Pfam" id="PF13847"/>
    </source>
</evidence>
<dbReference type="Gramene" id="GBG67470">
    <property type="protein sequence ID" value="GBG67470"/>
    <property type="gene ID" value="CBR_g604"/>
</dbReference>
<evidence type="ECO:0000256" key="3">
    <source>
        <dbReference type="ARBA" id="ARBA00034487"/>
    </source>
</evidence>
<comment type="catalytic activity">
    <reaction evidence="6">
        <text>arsenic triglutathione + [thioredoxin]-dithiol + S-adenosyl-L-methionine + 2 H2O = methylarsonous acid + [thioredoxin]-disulfide + 3 glutathione + S-adenosyl-L-homocysteine + H(+)</text>
        <dbReference type="Rhea" id="RHEA:69460"/>
        <dbReference type="Rhea" id="RHEA-COMP:10698"/>
        <dbReference type="Rhea" id="RHEA-COMP:10700"/>
        <dbReference type="ChEBI" id="CHEBI:15377"/>
        <dbReference type="ChEBI" id="CHEBI:15378"/>
        <dbReference type="ChEBI" id="CHEBI:17826"/>
        <dbReference type="ChEBI" id="CHEBI:29950"/>
        <dbReference type="ChEBI" id="CHEBI:50058"/>
        <dbReference type="ChEBI" id="CHEBI:57856"/>
        <dbReference type="ChEBI" id="CHEBI:57925"/>
        <dbReference type="ChEBI" id="CHEBI:59789"/>
        <dbReference type="ChEBI" id="CHEBI:183640"/>
        <dbReference type="EC" id="2.1.1.137"/>
    </reaction>
</comment>
<dbReference type="OrthoDB" id="8300214at2759"/>
<organism evidence="10 11">
    <name type="scientific">Chara braunii</name>
    <name type="common">Braun's stonewort</name>
    <dbReference type="NCBI Taxonomy" id="69332"/>
    <lineage>
        <taxon>Eukaryota</taxon>
        <taxon>Viridiplantae</taxon>
        <taxon>Streptophyta</taxon>
        <taxon>Charophyceae</taxon>
        <taxon>Charales</taxon>
        <taxon>Characeae</taxon>
        <taxon>Chara</taxon>
    </lineage>
</organism>
<evidence type="ECO:0000256" key="8">
    <source>
        <dbReference type="ARBA" id="ARBA00048428"/>
    </source>
</evidence>
<protein>
    <recommendedName>
        <fullName evidence="5">Arsenite methyltransferase</fullName>
        <ecNumber evidence="4">2.1.1.137</ecNumber>
    </recommendedName>
</protein>
<proteinExistence type="inferred from homology"/>
<feature type="domain" description="Methyltransferase" evidence="9">
    <location>
        <begin position="1"/>
        <end position="121"/>
    </location>
</feature>
<dbReference type="AlphaFoldDB" id="A0A388KBP5"/>
<dbReference type="InterPro" id="IPR025714">
    <property type="entry name" value="Methyltranfer_dom"/>
</dbReference>
<dbReference type="GO" id="GO:0030791">
    <property type="term" value="F:arsenite methyltransferase activity"/>
    <property type="evidence" value="ECO:0007669"/>
    <property type="project" value="UniProtKB-EC"/>
</dbReference>
<accession>A0A388KBP5</accession>
<gene>
    <name evidence="10" type="ORF">CBR_g604</name>
</gene>
<dbReference type="EMBL" id="BFEA01000088">
    <property type="protein sequence ID" value="GBG67470.1"/>
    <property type="molecule type" value="Genomic_DNA"/>
</dbReference>
<evidence type="ECO:0000256" key="4">
    <source>
        <dbReference type="ARBA" id="ARBA00034521"/>
    </source>
</evidence>
<dbReference type="Proteomes" id="UP000265515">
    <property type="component" value="Unassembled WGS sequence"/>
</dbReference>
<keyword evidence="11" id="KW-1185">Reference proteome</keyword>
<evidence type="ECO:0000313" key="11">
    <source>
        <dbReference type="Proteomes" id="UP000265515"/>
    </source>
</evidence>
<keyword evidence="2" id="KW-0949">S-adenosyl-L-methionine</keyword>
<keyword evidence="1" id="KW-0808">Transferase</keyword>
<evidence type="ECO:0000256" key="5">
    <source>
        <dbReference type="ARBA" id="ARBA00034545"/>
    </source>
</evidence>
<comment type="catalytic activity">
    <reaction evidence="7">
        <text>arsenic triglutathione + 2 [thioredoxin]-dithiol + 2 S-adenosyl-L-methionine + H2O = dimethylarsinous acid + 2 [thioredoxin]-disulfide + 3 glutathione + 2 S-adenosyl-L-homocysteine + 2 H(+)</text>
        <dbReference type="Rhea" id="RHEA:69464"/>
        <dbReference type="Rhea" id="RHEA-COMP:10698"/>
        <dbReference type="Rhea" id="RHEA-COMP:10700"/>
        <dbReference type="ChEBI" id="CHEBI:15377"/>
        <dbReference type="ChEBI" id="CHEBI:15378"/>
        <dbReference type="ChEBI" id="CHEBI:23808"/>
        <dbReference type="ChEBI" id="CHEBI:29950"/>
        <dbReference type="ChEBI" id="CHEBI:50058"/>
        <dbReference type="ChEBI" id="CHEBI:57856"/>
        <dbReference type="ChEBI" id="CHEBI:57925"/>
        <dbReference type="ChEBI" id="CHEBI:59789"/>
        <dbReference type="ChEBI" id="CHEBI:183640"/>
        <dbReference type="EC" id="2.1.1.137"/>
    </reaction>
</comment>
<evidence type="ECO:0000256" key="2">
    <source>
        <dbReference type="ARBA" id="ARBA00022691"/>
    </source>
</evidence>
<dbReference type="PANTHER" id="PTHR43675">
    <property type="entry name" value="ARSENITE METHYLTRANSFERASE"/>
    <property type="match status" value="1"/>
</dbReference>
<dbReference type="SUPFAM" id="SSF53335">
    <property type="entry name" value="S-adenosyl-L-methionine-dependent methyltransferases"/>
    <property type="match status" value="1"/>
</dbReference>
<evidence type="ECO:0000256" key="1">
    <source>
        <dbReference type="ARBA" id="ARBA00022679"/>
    </source>
</evidence>
<dbReference type="STRING" id="69332.A0A388KBP5"/>
<evidence type="ECO:0000313" key="10">
    <source>
        <dbReference type="EMBL" id="GBG67470.1"/>
    </source>
</evidence>
<dbReference type="Gene3D" id="3.40.50.150">
    <property type="entry name" value="Vaccinia Virus protein VP39"/>
    <property type="match status" value="1"/>
</dbReference>
<dbReference type="OMA" id="PQYCHLN"/>
<evidence type="ECO:0000256" key="7">
    <source>
        <dbReference type="ARBA" id="ARBA00047943"/>
    </source>
</evidence>
<dbReference type="PANTHER" id="PTHR43675:SF8">
    <property type="entry name" value="ARSENITE METHYLTRANSFERASE"/>
    <property type="match status" value="1"/>
</dbReference>
<reference evidence="10 11" key="1">
    <citation type="journal article" date="2018" name="Cell">
        <title>The Chara Genome: Secondary Complexity and Implications for Plant Terrestrialization.</title>
        <authorList>
            <person name="Nishiyama T."/>
            <person name="Sakayama H."/>
            <person name="Vries J.D."/>
            <person name="Buschmann H."/>
            <person name="Saint-Marcoux D."/>
            <person name="Ullrich K.K."/>
            <person name="Haas F.B."/>
            <person name="Vanderstraeten L."/>
            <person name="Becker D."/>
            <person name="Lang D."/>
            <person name="Vosolsobe S."/>
            <person name="Rombauts S."/>
            <person name="Wilhelmsson P.K.I."/>
            <person name="Janitza P."/>
            <person name="Kern R."/>
            <person name="Heyl A."/>
            <person name="Rumpler F."/>
            <person name="Villalobos L.I.A.C."/>
            <person name="Clay J.M."/>
            <person name="Skokan R."/>
            <person name="Toyoda A."/>
            <person name="Suzuki Y."/>
            <person name="Kagoshima H."/>
            <person name="Schijlen E."/>
            <person name="Tajeshwar N."/>
            <person name="Catarino B."/>
            <person name="Hetherington A.J."/>
            <person name="Saltykova A."/>
            <person name="Bonnot C."/>
            <person name="Breuninger H."/>
            <person name="Symeonidi A."/>
            <person name="Radhakrishnan G.V."/>
            <person name="Van Nieuwerburgh F."/>
            <person name="Deforce D."/>
            <person name="Chang C."/>
            <person name="Karol K.G."/>
            <person name="Hedrich R."/>
            <person name="Ulvskov P."/>
            <person name="Glockner G."/>
            <person name="Delwiche C.F."/>
            <person name="Petrasek J."/>
            <person name="Van de Peer Y."/>
            <person name="Friml J."/>
            <person name="Beilby M."/>
            <person name="Dolan L."/>
            <person name="Kohara Y."/>
            <person name="Sugano S."/>
            <person name="Fujiyama A."/>
            <person name="Delaux P.-M."/>
            <person name="Quint M."/>
            <person name="TheiBen G."/>
            <person name="Hagemann M."/>
            <person name="Harholt J."/>
            <person name="Dunand C."/>
            <person name="Zachgo S."/>
            <person name="Langdale J."/>
            <person name="Maumus F."/>
            <person name="Straeten D.V.D."/>
            <person name="Gould S.B."/>
            <person name="Rensing S.A."/>
        </authorList>
    </citation>
    <scope>NUCLEOTIDE SEQUENCE [LARGE SCALE GENOMIC DNA]</scope>
    <source>
        <strain evidence="10 11">S276</strain>
    </source>
</reference>
<dbReference type="InterPro" id="IPR029063">
    <property type="entry name" value="SAM-dependent_MTases_sf"/>
</dbReference>
<evidence type="ECO:0000256" key="6">
    <source>
        <dbReference type="ARBA" id="ARBA00047941"/>
    </source>
</evidence>
<comment type="catalytic activity">
    <reaction evidence="8">
        <text>arsenic triglutathione + 3 [thioredoxin]-dithiol + 3 S-adenosyl-L-methionine = trimethylarsine + 3 [thioredoxin]-disulfide + 3 glutathione + 3 S-adenosyl-L-homocysteine + 3 H(+)</text>
        <dbReference type="Rhea" id="RHEA:69432"/>
        <dbReference type="Rhea" id="RHEA-COMP:10698"/>
        <dbReference type="Rhea" id="RHEA-COMP:10700"/>
        <dbReference type="ChEBI" id="CHEBI:15378"/>
        <dbReference type="ChEBI" id="CHEBI:27130"/>
        <dbReference type="ChEBI" id="CHEBI:29950"/>
        <dbReference type="ChEBI" id="CHEBI:50058"/>
        <dbReference type="ChEBI" id="CHEBI:57856"/>
        <dbReference type="ChEBI" id="CHEBI:57925"/>
        <dbReference type="ChEBI" id="CHEBI:59789"/>
        <dbReference type="ChEBI" id="CHEBI:183640"/>
        <dbReference type="EC" id="2.1.1.137"/>
    </reaction>
</comment>
<dbReference type="CDD" id="cd02440">
    <property type="entry name" value="AdoMet_MTases"/>
    <property type="match status" value="1"/>
</dbReference>